<dbReference type="InterPro" id="IPR003594">
    <property type="entry name" value="HATPase_dom"/>
</dbReference>
<feature type="transmembrane region" description="Helical" evidence="7">
    <location>
        <begin position="6"/>
        <end position="28"/>
    </location>
</feature>
<evidence type="ECO:0000256" key="5">
    <source>
        <dbReference type="PROSITE-ProRule" id="PRU00169"/>
    </source>
</evidence>
<feature type="transmembrane region" description="Helical" evidence="7">
    <location>
        <begin position="40"/>
        <end position="59"/>
    </location>
</feature>
<dbReference type="PROSITE" id="PS50043">
    <property type="entry name" value="HTH_LUXR_2"/>
    <property type="match status" value="1"/>
</dbReference>
<dbReference type="EC" id="2.7.13.3" evidence="2"/>
<dbReference type="SUPFAM" id="SSF52172">
    <property type="entry name" value="CheY-like"/>
    <property type="match status" value="1"/>
</dbReference>
<dbReference type="InterPro" id="IPR011006">
    <property type="entry name" value="CheY-like_superfamily"/>
</dbReference>
<dbReference type="InterPro" id="IPR001789">
    <property type="entry name" value="Sig_transdc_resp-reg_receiver"/>
</dbReference>
<keyword evidence="4" id="KW-0238">DNA-binding</keyword>
<evidence type="ECO:0000256" key="7">
    <source>
        <dbReference type="SAM" id="Phobius"/>
    </source>
</evidence>
<dbReference type="Pfam" id="PF00072">
    <property type="entry name" value="Response_reg"/>
    <property type="match status" value="1"/>
</dbReference>
<dbReference type="InterPro" id="IPR004358">
    <property type="entry name" value="Sig_transdc_His_kin-like_C"/>
</dbReference>
<evidence type="ECO:0000259" key="8">
    <source>
        <dbReference type="PROSITE" id="PS50043"/>
    </source>
</evidence>
<keyword evidence="12" id="KW-1185">Reference proteome</keyword>
<dbReference type="SUPFAM" id="SSF47384">
    <property type="entry name" value="Homodimeric domain of signal transducing histidine kinase"/>
    <property type="match status" value="1"/>
</dbReference>
<organism evidence="11 12">
    <name type="scientific">Chitinophaga defluvii</name>
    <dbReference type="NCBI Taxonomy" id="3163343"/>
    <lineage>
        <taxon>Bacteria</taxon>
        <taxon>Pseudomonadati</taxon>
        <taxon>Bacteroidota</taxon>
        <taxon>Chitinophagia</taxon>
        <taxon>Chitinophagales</taxon>
        <taxon>Chitinophagaceae</taxon>
        <taxon>Chitinophaga</taxon>
    </lineage>
</organism>
<dbReference type="PRINTS" id="PR00038">
    <property type="entry name" value="HTHLUXR"/>
</dbReference>
<dbReference type="InterPro" id="IPR005467">
    <property type="entry name" value="His_kinase_dom"/>
</dbReference>
<accession>A0ABV2TEJ6</accession>
<protein>
    <recommendedName>
        <fullName evidence="2">histidine kinase</fullName>
        <ecNumber evidence="2">2.7.13.3</ecNumber>
    </recommendedName>
</protein>
<evidence type="ECO:0000259" key="9">
    <source>
        <dbReference type="PROSITE" id="PS50109"/>
    </source>
</evidence>
<keyword evidence="7" id="KW-0812">Transmembrane</keyword>
<feature type="transmembrane region" description="Helical" evidence="7">
    <location>
        <begin position="103"/>
        <end position="125"/>
    </location>
</feature>
<dbReference type="PROSITE" id="PS50109">
    <property type="entry name" value="HIS_KIN"/>
    <property type="match status" value="1"/>
</dbReference>
<dbReference type="Gene3D" id="1.10.287.130">
    <property type="match status" value="1"/>
</dbReference>
<dbReference type="InterPro" id="IPR036097">
    <property type="entry name" value="HisK_dim/P_sf"/>
</dbReference>
<dbReference type="InterPro" id="IPR016032">
    <property type="entry name" value="Sig_transdc_resp-reg_C-effctor"/>
</dbReference>
<dbReference type="InterPro" id="IPR000792">
    <property type="entry name" value="Tscrpt_reg_LuxR_C"/>
</dbReference>
<dbReference type="InterPro" id="IPR036388">
    <property type="entry name" value="WH-like_DNA-bd_sf"/>
</dbReference>
<feature type="transmembrane region" description="Helical" evidence="7">
    <location>
        <begin position="170"/>
        <end position="191"/>
    </location>
</feature>
<sequence length="734" mass="83588">MLVFGTQMHIVTFIFVSIEIVIFFYLGIFRLARPDDKNATLNLVLIFLLLTYNVTGGLLPDPKLPGSNFLQNIIAYATGFITPCYFPYYVYKAFGLTKLKFHAYRGVYLFLILPYCLFVMVFWFTGDLKDAQNLLILPVLYAVWVIISLTKAIRFKYNNDFSTIEARQELVVLLFSITPWVGLPVITYFNLGQAVEALITNIGFLLLFGLQVSRHITELRNEHEKLIESEQRLRNWNADLKDEVNKRTKELEKINEQKTNNFINLVHETKTPLTLIKNYLDEYISKYGTVEELDVIKGGVDKLTADVINLFDIERFSKGIDTYKHNQISDFSGILRDSLPLFKHYCVKHNIECSTCIDDNIFVKADPNALYRIVNNIIENAIKFTDPDGEVLISLTVEDNEISFSVTDTGVGIPEDLQKKIFEPYYQIGYKNTSLQGMGLGLPIVKKVVEGIGGTVRIESDPSQRRGTKVMVTLPRYEPTEKDTIEKAVDKLSKLNYSFNRGEVSDGDYDAKKRTILLVEDNIAMMNFLSNKLRLTYNVFCARNGSEALKKLFEMVVTPNLILSDVMMDKMDGFAFAKTLSEQDKYSHIPIIFLTAKSTPTDRLKGLRLGAIDFISKPFSFEELSQKIETVLDNMLRQQQAIISTSIAALNAGKGPETDNMAQPALSKFEQNCKLLHLTTREIEIARLIVKGKTYRDIAKELFISEKTVTKHIQNIFAKAEVSNKVELINKLSK</sequence>
<dbReference type="Pfam" id="PF02518">
    <property type="entry name" value="HATPase_c"/>
    <property type="match status" value="1"/>
</dbReference>
<feature type="domain" description="Response regulatory" evidence="10">
    <location>
        <begin position="515"/>
        <end position="632"/>
    </location>
</feature>
<reference evidence="11 12" key="1">
    <citation type="submission" date="2024-06" db="EMBL/GenBank/DDBJ databases">
        <title>Chitinophaga defluvii sp. nov., isolated from municipal sewage.</title>
        <authorList>
            <person name="Zhang L."/>
        </authorList>
    </citation>
    <scope>NUCLEOTIDE SEQUENCE [LARGE SCALE GENOMIC DNA]</scope>
    <source>
        <strain evidence="11 12">H8</strain>
    </source>
</reference>
<feature type="modified residue" description="4-aspartylphosphate" evidence="5">
    <location>
        <position position="565"/>
    </location>
</feature>
<keyword evidence="11" id="KW-0547">Nucleotide-binding</keyword>
<keyword evidence="7" id="KW-1133">Transmembrane helix</keyword>
<dbReference type="GO" id="GO:0005524">
    <property type="term" value="F:ATP binding"/>
    <property type="evidence" value="ECO:0007669"/>
    <property type="project" value="UniProtKB-KW"/>
</dbReference>
<evidence type="ECO:0000313" key="12">
    <source>
        <dbReference type="Proteomes" id="UP001549749"/>
    </source>
</evidence>
<dbReference type="InterPro" id="IPR036890">
    <property type="entry name" value="HATPase_C_sf"/>
</dbReference>
<dbReference type="PANTHER" id="PTHR43547">
    <property type="entry name" value="TWO-COMPONENT HISTIDINE KINASE"/>
    <property type="match status" value="1"/>
</dbReference>
<feature type="domain" description="Histidine kinase" evidence="9">
    <location>
        <begin position="264"/>
        <end position="478"/>
    </location>
</feature>
<dbReference type="SMART" id="SM00387">
    <property type="entry name" value="HATPase_c"/>
    <property type="match status" value="1"/>
</dbReference>
<dbReference type="SMART" id="SM00421">
    <property type="entry name" value="HTH_LUXR"/>
    <property type="match status" value="1"/>
</dbReference>
<feature type="transmembrane region" description="Helical" evidence="7">
    <location>
        <begin position="131"/>
        <end position="149"/>
    </location>
</feature>
<dbReference type="CDD" id="cd00075">
    <property type="entry name" value="HATPase"/>
    <property type="match status" value="1"/>
</dbReference>
<dbReference type="PROSITE" id="PS00622">
    <property type="entry name" value="HTH_LUXR_1"/>
    <property type="match status" value="1"/>
</dbReference>
<proteinExistence type="predicted"/>
<evidence type="ECO:0000256" key="1">
    <source>
        <dbReference type="ARBA" id="ARBA00000085"/>
    </source>
</evidence>
<keyword evidence="3 5" id="KW-0597">Phosphoprotein</keyword>
<dbReference type="SMART" id="SM00448">
    <property type="entry name" value="REC"/>
    <property type="match status" value="1"/>
</dbReference>
<dbReference type="PRINTS" id="PR00344">
    <property type="entry name" value="BCTRLSENSOR"/>
</dbReference>
<dbReference type="RefSeq" id="WP_354664015.1">
    <property type="nucleotide sequence ID" value="NZ_JBEXAC010000004.1"/>
</dbReference>
<name>A0ABV2TEJ6_9BACT</name>
<dbReference type="Pfam" id="PF00196">
    <property type="entry name" value="GerE"/>
    <property type="match status" value="1"/>
</dbReference>
<evidence type="ECO:0000256" key="4">
    <source>
        <dbReference type="ARBA" id="ARBA00023125"/>
    </source>
</evidence>
<dbReference type="PROSITE" id="PS50110">
    <property type="entry name" value="RESPONSE_REGULATORY"/>
    <property type="match status" value="1"/>
</dbReference>
<evidence type="ECO:0000256" key="6">
    <source>
        <dbReference type="SAM" id="Coils"/>
    </source>
</evidence>
<dbReference type="Gene3D" id="1.10.10.10">
    <property type="entry name" value="Winged helix-like DNA-binding domain superfamily/Winged helix DNA-binding domain"/>
    <property type="match status" value="1"/>
</dbReference>
<dbReference type="PANTHER" id="PTHR43547:SF2">
    <property type="entry name" value="HYBRID SIGNAL TRANSDUCTION HISTIDINE KINASE C"/>
    <property type="match status" value="1"/>
</dbReference>
<keyword evidence="6" id="KW-0175">Coiled coil</keyword>
<dbReference type="SUPFAM" id="SSF55874">
    <property type="entry name" value="ATPase domain of HSP90 chaperone/DNA topoisomerase II/histidine kinase"/>
    <property type="match status" value="1"/>
</dbReference>
<comment type="caution">
    <text evidence="11">The sequence shown here is derived from an EMBL/GenBank/DDBJ whole genome shotgun (WGS) entry which is preliminary data.</text>
</comment>
<evidence type="ECO:0000256" key="3">
    <source>
        <dbReference type="ARBA" id="ARBA00022553"/>
    </source>
</evidence>
<evidence type="ECO:0000259" key="10">
    <source>
        <dbReference type="PROSITE" id="PS50110"/>
    </source>
</evidence>
<keyword evidence="11" id="KW-0067">ATP-binding</keyword>
<evidence type="ECO:0000313" key="11">
    <source>
        <dbReference type="EMBL" id="MET7001443.1"/>
    </source>
</evidence>
<dbReference type="SUPFAM" id="SSF46894">
    <property type="entry name" value="C-terminal effector domain of the bipartite response regulators"/>
    <property type="match status" value="1"/>
</dbReference>
<dbReference type="EMBL" id="JBEXAC010000004">
    <property type="protein sequence ID" value="MET7001443.1"/>
    <property type="molecule type" value="Genomic_DNA"/>
</dbReference>
<gene>
    <name evidence="11" type="ORF">ABR189_28945</name>
</gene>
<feature type="transmembrane region" description="Helical" evidence="7">
    <location>
        <begin position="71"/>
        <end position="91"/>
    </location>
</feature>
<feature type="coiled-coil region" evidence="6">
    <location>
        <begin position="219"/>
        <end position="261"/>
    </location>
</feature>
<dbReference type="Gene3D" id="3.30.565.10">
    <property type="entry name" value="Histidine kinase-like ATPase, C-terminal domain"/>
    <property type="match status" value="1"/>
</dbReference>
<dbReference type="Gene3D" id="3.40.50.2300">
    <property type="match status" value="1"/>
</dbReference>
<keyword evidence="7" id="KW-0472">Membrane</keyword>
<dbReference type="CDD" id="cd06170">
    <property type="entry name" value="LuxR_C_like"/>
    <property type="match status" value="1"/>
</dbReference>
<evidence type="ECO:0000256" key="2">
    <source>
        <dbReference type="ARBA" id="ARBA00012438"/>
    </source>
</evidence>
<comment type="catalytic activity">
    <reaction evidence="1">
        <text>ATP + protein L-histidine = ADP + protein N-phospho-L-histidine.</text>
        <dbReference type="EC" id="2.7.13.3"/>
    </reaction>
</comment>
<dbReference type="Proteomes" id="UP001549749">
    <property type="component" value="Unassembled WGS sequence"/>
</dbReference>
<feature type="domain" description="HTH luxR-type" evidence="8">
    <location>
        <begin position="671"/>
        <end position="734"/>
    </location>
</feature>